<evidence type="ECO:0000256" key="7">
    <source>
        <dbReference type="ARBA" id="ARBA00022617"/>
    </source>
</evidence>
<dbReference type="InterPro" id="IPR033905">
    <property type="entry name" value="Secretory_peroxidase"/>
</dbReference>
<evidence type="ECO:0000256" key="4">
    <source>
        <dbReference type="ARBA" id="ARBA00012313"/>
    </source>
</evidence>
<dbReference type="PRINTS" id="PR00458">
    <property type="entry name" value="PEROXIDASE"/>
</dbReference>
<feature type="binding site" evidence="15">
    <location>
        <position position="324"/>
    </location>
    <ligand>
        <name>Ca(2+)</name>
        <dbReference type="ChEBI" id="CHEBI:29108"/>
        <label>1</label>
    </ligand>
</feature>
<dbReference type="PROSITE" id="PS00436">
    <property type="entry name" value="PEROXIDASE_2"/>
    <property type="match status" value="1"/>
</dbReference>
<dbReference type="GO" id="GO:0140825">
    <property type="term" value="F:lactoperoxidase activity"/>
    <property type="evidence" value="ECO:0007669"/>
    <property type="project" value="UniProtKB-EC"/>
</dbReference>
<keyword evidence="8 15" id="KW-0479">Metal-binding</keyword>
<name>A0A1R3JFQ8_COCAP</name>
<feature type="site" description="Transition state stabilizer" evidence="16">
    <location>
        <position position="314"/>
    </location>
</feature>
<dbReference type="GO" id="GO:0046872">
    <property type="term" value="F:metal ion binding"/>
    <property type="evidence" value="ECO:0007669"/>
    <property type="project" value="UniProtKB-KW"/>
</dbReference>
<feature type="disulfide bond" evidence="17">
    <location>
        <begin position="373"/>
        <end position="578"/>
    </location>
</feature>
<dbReference type="InterPro" id="IPR019794">
    <property type="entry name" value="Peroxidases_AS"/>
</dbReference>
<keyword evidence="10 15" id="KW-0408">Iron</keyword>
<comment type="cofactor">
    <cofactor evidence="15">
        <name>Ca(2+)</name>
        <dbReference type="ChEBI" id="CHEBI:29108"/>
    </cofactor>
    <text evidence="15">Binds 2 calcium ions per subunit.</text>
</comment>
<dbReference type="InterPro" id="IPR010255">
    <property type="entry name" value="Haem_peroxidase_sf"/>
</dbReference>
<feature type="binding site" evidence="15">
    <location>
        <position position="328"/>
    </location>
    <ligand>
        <name>Ca(2+)</name>
        <dbReference type="ChEBI" id="CHEBI:29108"/>
        <label>1</label>
    </ligand>
</feature>
<keyword evidence="7" id="KW-0349">Heme</keyword>
<dbReference type="InterPro" id="IPR002016">
    <property type="entry name" value="Haem_peroxidase"/>
</dbReference>
<keyword evidence="12" id="KW-0376">Hydrogen peroxide</keyword>
<evidence type="ECO:0000256" key="15">
    <source>
        <dbReference type="PIRSR" id="PIRSR600823-3"/>
    </source>
</evidence>
<keyword evidence="20" id="KW-1185">Reference proteome</keyword>
<keyword evidence="6 19" id="KW-0575">Peroxidase</keyword>
<dbReference type="Gramene" id="OMO93668">
    <property type="protein sequence ID" value="OMO93668"/>
    <property type="gene ID" value="CCACVL1_06392"/>
</dbReference>
<feature type="disulfide bond" evidence="17">
    <location>
        <begin position="287"/>
        <end position="367"/>
    </location>
</feature>
<dbReference type="EMBL" id="AWWV01008062">
    <property type="protein sequence ID" value="OMO93668.1"/>
    <property type="molecule type" value="Genomic_DNA"/>
</dbReference>
<dbReference type="Pfam" id="PF00141">
    <property type="entry name" value="peroxidase"/>
    <property type="match status" value="1"/>
</dbReference>
<feature type="binding site" evidence="15">
    <location>
        <position position="498"/>
    </location>
    <ligand>
        <name>Ca(2+)</name>
        <dbReference type="ChEBI" id="CHEBI:29108"/>
        <label>2</label>
    </ligand>
</feature>
<reference evidence="19 20" key="1">
    <citation type="submission" date="2013-09" db="EMBL/GenBank/DDBJ databases">
        <title>Corchorus capsularis genome sequencing.</title>
        <authorList>
            <person name="Alam M."/>
            <person name="Haque M.S."/>
            <person name="Islam M.S."/>
            <person name="Emdad E.M."/>
            <person name="Islam M.M."/>
            <person name="Ahmed B."/>
            <person name="Halim A."/>
            <person name="Hossen Q.M.M."/>
            <person name="Hossain M.Z."/>
            <person name="Ahmed R."/>
            <person name="Khan M.M."/>
            <person name="Islam R."/>
            <person name="Rashid M.M."/>
            <person name="Khan S.A."/>
            <person name="Rahman M.S."/>
            <person name="Alam M."/>
        </authorList>
    </citation>
    <scope>NUCLEOTIDE SEQUENCE [LARGE SCALE GENOMIC DNA]</scope>
    <source>
        <strain evidence="20">cv. CVL-1</strain>
        <tissue evidence="19">Whole seedling</tissue>
    </source>
</reference>
<evidence type="ECO:0000256" key="6">
    <source>
        <dbReference type="ARBA" id="ARBA00022559"/>
    </source>
</evidence>
<feature type="disulfide bond" evidence="17">
    <location>
        <begin position="320"/>
        <end position="325"/>
    </location>
</feature>
<evidence type="ECO:0000256" key="10">
    <source>
        <dbReference type="ARBA" id="ARBA00023004"/>
    </source>
</evidence>
<dbReference type="OrthoDB" id="2113341at2759"/>
<protein>
    <recommendedName>
        <fullName evidence="4">peroxidase</fullName>
        <ecNumber evidence="4">1.11.1.7</ecNumber>
    </recommendedName>
</protein>
<feature type="domain" description="Plant heme peroxidase family profile" evidence="18">
    <location>
        <begin position="277"/>
        <end position="582"/>
    </location>
</feature>
<dbReference type="CDD" id="cd00693">
    <property type="entry name" value="secretory_peroxidase"/>
    <property type="match status" value="1"/>
</dbReference>
<accession>A0A1R3JFQ8</accession>
<dbReference type="SUPFAM" id="SSF48113">
    <property type="entry name" value="Heme-dependent peroxidases"/>
    <property type="match status" value="1"/>
</dbReference>
<feature type="binding site" evidence="15">
    <location>
        <position position="322"/>
    </location>
    <ligand>
        <name>Ca(2+)</name>
        <dbReference type="ChEBI" id="CHEBI:29108"/>
        <label>1</label>
    </ligand>
</feature>
<dbReference type="PANTHER" id="PTHR37227:SF2">
    <property type="entry name" value="OS01G0219000 PROTEIN"/>
    <property type="match status" value="1"/>
</dbReference>
<dbReference type="InterPro" id="IPR019793">
    <property type="entry name" value="Peroxidases_heam-ligand_BS"/>
</dbReference>
<evidence type="ECO:0000256" key="8">
    <source>
        <dbReference type="ARBA" id="ARBA00022723"/>
    </source>
</evidence>
<keyword evidence="15" id="KW-0106">Calcium</keyword>
<keyword evidence="5" id="KW-0964">Secreted</keyword>
<comment type="function">
    <text evidence="2">Removal of H(2)O(2), oxidation of toxic reductants, biosynthesis and degradation of lignin, suberization, auxin catabolism, response to environmental stresses such as wounding, pathogen attack and oxidative stress. These functions might be dependent on each isozyme/isoform in each plant tissue.</text>
</comment>
<evidence type="ECO:0000256" key="13">
    <source>
        <dbReference type="PIRSR" id="PIRSR600823-1"/>
    </source>
</evidence>
<feature type="disulfide bond" evidence="17">
    <location>
        <begin position="452"/>
        <end position="484"/>
    </location>
</feature>
<dbReference type="GO" id="GO:0042744">
    <property type="term" value="P:hydrogen peroxide catabolic process"/>
    <property type="evidence" value="ECO:0007669"/>
    <property type="project" value="UniProtKB-KW"/>
</dbReference>
<dbReference type="EC" id="1.11.1.7" evidence="4"/>
<feature type="binding site" evidence="15">
    <location>
        <position position="319"/>
    </location>
    <ligand>
        <name>Ca(2+)</name>
        <dbReference type="ChEBI" id="CHEBI:29108"/>
        <label>1</label>
    </ligand>
</feature>
<keyword evidence="11 17" id="KW-1015">Disulfide bond</keyword>
<evidence type="ECO:0000256" key="16">
    <source>
        <dbReference type="PIRSR" id="PIRSR600823-4"/>
    </source>
</evidence>
<comment type="catalytic activity">
    <reaction evidence="1">
        <text>2 a phenolic donor + H2O2 = 2 a phenolic radical donor + 2 H2O</text>
        <dbReference type="Rhea" id="RHEA:56136"/>
        <dbReference type="ChEBI" id="CHEBI:15377"/>
        <dbReference type="ChEBI" id="CHEBI:16240"/>
        <dbReference type="ChEBI" id="CHEBI:139520"/>
        <dbReference type="ChEBI" id="CHEBI:139521"/>
        <dbReference type="EC" id="1.11.1.7"/>
    </reaction>
</comment>
<evidence type="ECO:0000313" key="20">
    <source>
        <dbReference type="Proteomes" id="UP000188268"/>
    </source>
</evidence>
<evidence type="ECO:0000256" key="2">
    <source>
        <dbReference type="ARBA" id="ARBA00002322"/>
    </source>
</evidence>
<evidence type="ECO:0000256" key="11">
    <source>
        <dbReference type="ARBA" id="ARBA00023157"/>
    </source>
</evidence>
<evidence type="ECO:0000259" key="18">
    <source>
        <dbReference type="PROSITE" id="PS50873"/>
    </source>
</evidence>
<feature type="binding site" evidence="15">
    <location>
        <position position="340"/>
    </location>
    <ligand>
        <name>Ca(2+)</name>
        <dbReference type="ChEBI" id="CHEBI:29108"/>
        <label>1</label>
    </ligand>
</feature>
<gene>
    <name evidence="19" type="ORF">CCACVL1_06392</name>
</gene>
<dbReference type="PROSITE" id="PS50873">
    <property type="entry name" value="PEROXIDASE_4"/>
    <property type="match status" value="1"/>
</dbReference>
<dbReference type="FunFam" id="1.10.420.10:FF:000001">
    <property type="entry name" value="Peroxidase"/>
    <property type="match status" value="1"/>
</dbReference>
<keyword evidence="9" id="KW-0560">Oxidoreductase</keyword>
<dbReference type="PROSITE" id="PS00435">
    <property type="entry name" value="PEROXIDASE_1"/>
    <property type="match status" value="1"/>
</dbReference>
<feature type="binding site" evidence="15">
    <location>
        <position position="326"/>
    </location>
    <ligand>
        <name>Ca(2+)</name>
        <dbReference type="ChEBI" id="CHEBI:29108"/>
        <label>1</label>
    </ligand>
</feature>
<comment type="similarity">
    <text evidence="3">Belongs to the peroxidase family. Ascorbate peroxidase subfamily.</text>
</comment>
<dbReference type="GO" id="GO:0006979">
    <property type="term" value="P:response to oxidative stress"/>
    <property type="evidence" value="ECO:0007669"/>
    <property type="project" value="InterPro"/>
</dbReference>
<comment type="cofactor">
    <cofactor evidence="15">
        <name>heme b</name>
        <dbReference type="ChEBI" id="CHEBI:60344"/>
    </cofactor>
    <text evidence="15">Binds 1 heme b (iron(II)-protoporphyrin IX) group per subunit.</text>
</comment>
<dbReference type="STRING" id="210143.A0A1R3JFQ8"/>
<evidence type="ECO:0000256" key="12">
    <source>
        <dbReference type="ARBA" id="ARBA00023324"/>
    </source>
</evidence>
<comment type="caution">
    <text evidence="19">The sequence shown here is derived from an EMBL/GenBank/DDBJ whole genome shotgun (WGS) entry which is preliminary data.</text>
</comment>
<dbReference type="FunFam" id="1.10.520.10:FF:000008">
    <property type="entry name" value="Peroxidase"/>
    <property type="match status" value="1"/>
</dbReference>
<dbReference type="Proteomes" id="UP000188268">
    <property type="component" value="Unassembled WGS sequence"/>
</dbReference>
<dbReference type="Gene3D" id="1.10.420.10">
    <property type="entry name" value="Peroxidase, domain 2"/>
    <property type="match status" value="1"/>
</dbReference>
<feature type="binding site" evidence="15">
    <location>
        <position position="446"/>
    </location>
    <ligand>
        <name>Ca(2+)</name>
        <dbReference type="ChEBI" id="CHEBI:29108"/>
        <label>2</label>
    </ligand>
</feature>
<dbReference type="OMA" id="WISEPET"/>
<dbReference type="GO" id="GO:0020037">
    <property type="term" value="F:heme binding"/>
    <property type="evidence" value="ECO:0007669"/>
    <property type="project" value="InterPro"/>
</dbReference>
<dbReference type="AlphaFoldDB" id="A0A1R3JFQ8"/>
<feature type="binding site" evidence="15">
    <location>
        <position position="501"/>
    </location>
    <ligand>
        <name>Ca(2+)</name>
        <dbReference type="ChEBI" id="CHEBI:29108"/>
        <label>2</label>
    </ligand>
</feature>
<evidence type="ECO:0000256" key="3">
    <source>
        <dbReference type="ARBA" id="ARBA00006873"/>
    </source>
</evidence>
<organism evidence="19 20">
    <name type="scientific">Corchorus capsularis</name>
    <name type="common">Jute</name>
    <dbReference type="NCBI Taxonomy" id="210143"/>
    <lineage>
        <taxon>Eukaryota</taxon>
        <taxon>Viridiplantae</taxon>
        <taxon>Streptophyta</taxon>
        <taxon>Embryophyta</taxon>
        <taxon>Tracheophyta</taxon>
        <taxon>Spermatophyta</taxon>
        <taxon>Magnoliopsida</taxon>
        <taxon>eudicotyledons</taxon>
        <taxon>Gunneridae</taxon>
        <taxon>Pentapetalae</taxon>
        <taxon>rosids</taxon>
        <taxon>malvids</taxon>
        <taxon>Malvales</taxon>
        <taxon>Malvaceae</taxon>
        <taxon>Grewioideae</taxon>
        <taxon>Apeibeae</taxon>
        <taxon>Corchorus</taxon>
    </lineage>
</organism>
<feature type="active site" description="Proton acceptor" evidence="13">
    <location>
        <position position="318"/>
    </location>
</feature>
<dbReference type="PANTHER" id="PTHR37227">
    <property type="entry name" value="OS01G0219000 PROTEIN"/>
    <property type="match status" value="1"/>
</dbReference>
<dbReference type="PRINTS" id="PR00461">
    <property type="entry name" value="PLPEROXIDASE"/>
</dbReference>
<feature type="binding site" description="axial binding residue" evidence="15">
    <location>
        <position position="445"/>
    </location>
    <ligand>
        <name>heme b</name>
        <dbReference type="ChEBI" id="CHEBI:60344"/>
    </ligand>
    <ligandPart>
        <name>Fe</name>
        <dbReference type="ChEBI" id="CHEBI:18248"/>
    </ligandPart>
</feature>
<sequence>MEDVITELPPPSRFFQEDLNNFISPSPSPPLPFLVFSNPKPDLPIRPSLLIIALSSPSLYIFHQLSTKTLVGSLILPEVPFSGISVEPSLGDRTCNIYSLNDGDNSTLLVSAQLGVSAERSHLIARLLIGADIVPKRVLILDSIQSRNFRGKLSPDETYAFKLETSAERKGLGDGSVGSSLLKGIDYFPSGSMIDGLPAALLTRCQLKNIKGTLCVSWPEFGSPVVALIRSLLKRDVLPSLDVSLKKEEQDQYARFNRIKHQPYDTEFSVILASDPPLTLDYYESTCPTVFEIVKKEMECQVLCDPRNAALVLRLHFHDCFVQGCDGSVLLDDTIDLQGEKKASTNVHSLKGFRIVDRIKNKLESECPGIVSCADLLTIAARDAVILVGGPYWDVPVGRKDSKTASYELARDNLPTANEGLLSIIAKFLYQGLSVTDMVALSGAHTIGMARCESFRGRIYGDFKATSGMNPLSQSYLSDLKSICPAIGSGDNNVTAMDNVTPNLFDNSFYHTLLRGEGLLNSDQEMYSSVFGIETKKLVQKYAEDPIAFFKQFSDSMVKLGNITNSDSFVNGEVRKNCRFVNT</sequence>
<evidence type="ECO:0000256" key="1">
    <source>
        <dbReference type="ARBA" id="ARBA00000189"/>
    </source>
</evidence>
<evidence type="ECO:0000256" key="14">
    <source>
        <dbReference type="PIRSR" id="PIRSR600823-2"/>
    </source>
</evidence>
<dbReference type="InterPro" id="IPR000823">
    <property type="entry name" value="Peroxidase_pln"/>
</dbReference>
<evidence type="ECO:0000256" key="9">
    <source>
        <dbReference type="ARBA" id="ARBA00023002"/>
    </source>
</evidence>
<evidence type="ECO:0000313" key="19">
    <source>
        <dbReference type="EMBL" id="OMO93668.1"/>
    </source>
</evidence>
<proteinExistence type="inferred from homology"/>
<dbReference type="Gene3D" id="1.10.520.10">
    <property type="match status" value="1"/>
</dbReference>
<evidence type="ECO:0000256" key="5">
    <source>
        <dbReference type="ARBA" id="ARBA00022525"/>
    </source>
</evidence>
<evidence type="ECO:0000256" key="17">
    <source>
        <dbReference type="PIRSR" id="PIRSR600823-5"/>
    </source>
</evidence>
<feature type="binding site" evidence="14">
    <location>
        <position position="415"/>
    </location>
    <ligand>
        <name>substrate</name>
    </ligand>
</feature>
<feature type="binding site" evidence="15">
    <location>
        <position position="506"/>
    </location>
    <ligand>
        <name>Ca(2+)</name>
        <dbReference type="ChEBI" id="CHEBI:29108"/>
        <label>2</label>
    </ligand>
</feature>